<reference evidence="2 3" key="1">
    <citation type="submission" date="2014-06" db="EMBL/GenBank/DDBJ databases">
        <title>Draft genome sequence of an extremely salt tolerant bacteria Halomonas salina/CIFRI 1.</title>
        <authorList>
            <person name="Behera B.D."/>
            <person name="Meena D.K."/>
            <person name="Das P."/>
            <person name="Maharana J."/>
            <person name="Paria P."/>
            <person name="Sharma A.P."/>
            <person name="Shamsudheen K.V."/>
            <person name="Rijit J."/>
            <person name="Dixit V."/>
            <person name="Verma A."/>
            <person name="Scaria V."/>
            <person name="Sivasubbu S."/>
        </authorList>
    </citation>
    <scope>NUCLEOTIDE SEQUENCE [LARGE SCALE GENOMIC DNA]</scope>
    <source>
        <strain evidence="2 3">CIFRI 1</strain>
    </source>
</reference>
<dbReference type="InterPro" id="IPR020023">
    <property type="entry name" value="PseG"/>
</dbReference>
<dbReference type="RefSeq" id="WP_035593475.1">
    <property type="nucleotide sequence ID" value="NZ_JOKD01000009.1"/>
</dbReference>
<dbReference type="Pfam" id="PF04101">
    <property type="entry name" value="Glyco_tran_28_C"/>
    <property type="match status" value="1"/>
</dbReference>
<evidence type="ECO:0000313" key="3">
    <source>
        <dbReference type="Proteomes" id="UP000029721"/>
    </source>
</evidence>
<organism evidence="2 3">
    <name type="scientific">Halomonas salina</name>
    <dbReference type="NCBI Taxonomy" id="42565"/>
    <lineage>
        <taxon>Bacteria</taxon>
        <taxon>Pseudomonadati</taxon>
        <taxon>Pseudomonadota</taxon>
        <taxon>Gammaproteobacteria</taxon>
        <taxon>Oceanospirillales</taxon>
        <taxon>Halomonadaceae</taxon>
        <taxon>Halomonas</taxon>
    </lineage>
</organism>
<dbReference type="InterPro" id="IPR007235">
    <property type="entry name" value="Glyco_trans_28_C"/>
</dbReference>
<dbReference type="Gene3D" id="3.40.50.2000">
    <property type="entry name" value="Glycogen Phosphorylase B"/>
    <property type="match status" value="1"/>
</dbReference>
<feature type="domain" description="Glycosyl transferase family 28 C-terminal" evidence="1">
    <location>
        <begin position="209"/>
        <end position="356"/>
    </location>
</feature>
<protein>
    <submittedName>
        <fullName evidence="2">Polysaccharide biosynthesis protein</fullName>
    </submittedName>
</protein>
<sequence>MTASPRTAPVIAFRADASRRIGSGHVMRCLTLADALTAQGATCHFLCRPHDGHLIERISAHGHQVHRLPPAEEDHDEVASAVAGEDAPEHADWLGVEWPVDAEQSRHILATLRPDWLVVDHYALDARWETIVTPEGCRVLVIDDLADRAHRADLLLDQNLGRWASDYAGLVPEVCRVLVGPAHALLRPEFADWRDTSLARRQHPRLRHLLITLGGVDADNVTRQVLDSLSRCALPDDMRISVVMGATAPWLDDVRAQARRMPWPTEVVVNVDDMARRMAEADLAIGAAGSTSWERCCLGVPTLTVVLADNQEGVAQALADVGVARHLGDAEAFAETLPFELAACQEPATLASLSQAASRLTDGLGTGELVRHLISLPMEERHDA</sequence>
<gene>
    <name evidence="2" type="ORF">FP66_15970</name>
</gene>
<dbReference type="EMBL" id="JOKD01000009">
    <property type="protein sequence ID" value="KGE79129.1"/>
    <property type="molecule type" value="Genomic_DNA"/>
</dbReference>
<dbReference type="PANTHER" id="PTHR21015:SF22">
    <property type="entry name" value="GLYCOSYLTRANSFERASE"/>
    <property type="match status" value="1"/>
</dbReference>
<dbReference type="NCBIfam" id="TIGR03590">
    <property type="entry name" value="PseG"/>
    <property type="match status" value="1"/>
</dbReference>
<evidence type="ECO:0000313" key="2">
    <source>
        <dbReference type="EMBL" id="KGE79129.1"/>
    </source>
</evidence>
<dbReference type="Proteomes" id="UP000029721">
    <property type="component" value="Unassembled WGS sequence"/>
</dbReference>
<evidence type="ECO:0000259" key="1">
    <source>
        <dbReference type="Pfam" id="PF04101"/>
    </source>
</evidence>
<name>A0ABR4WX53_9GAMM</name>
<dbReference type="SUPFAM" id="SSF53756">
    <property type="entry name" value="UDP-Glycosyltransferase/glycogen phosphorylase"/>
    <property type="match status" value="1"/>
</dbReference>
<keyword evidence="3" id="KW-1185">Reference proteome</keyword>
<accession>A0ABR4WX53</accession>
<comment type="caution">
    <text evidence="2">The sequence shown here is derived from an EMBL/GenBank/DDBJ whole genome shotgun (WGS) entry which is preliminary data.</text>
</comment>
<dbReference type="PANTHER" id="PTHR21015">
    <property type="entry name" value="UDP-N-ACETYLGLUCOSAMINE--N-ACETYLMURAMYL-(PENTAPEPTIDE) PYROPHOSPHORYL-UNDECAPRENOL N-ACETYLGLUCOSAMINE TRANSFERASE 1"/>
    <property type="match status" value="1"/>
</dbReference>
<proteinExistence type="predicted"/>
<dbReference type="Gene3D" id="3.40.50.11190">
    <property type="match status" value="1"/>
</dbReference>